<reference evidence="2 3" key="1">
    <citation type="journal article" date="2018" name="MBio">
        <title>Comparative Genomics Reveals the Core Gene Toolbox for the Fungus-Insect Symbiosis.</title>
        <authorList>
            <person name="Wang Y."/>
            <person name="Stata M."/>
            <person name="Wang W."/>
            <person name="Stajich J.E."/>
            <person name="White M.M."/>
            <person name="Moncalvo J.M."/>
        </authorList>
    </citation>
    <scope>NUCLEOTIDE SEQUENCE [LARGE SCALE GENOMIC DNA]</scope>
    <source>
        <strain evidence="2 3">SWE-8-4</strain>
    </source>
</reference>
<name>A0A2T9YCB3_9FUNG</name>
<dbReference type="EMBL" id="MBFR01000285">
    <property type="protein sequence ID" value="PVU89976.1"/>
    <property type="molecule type" value="Genomic_DNA"/>
</dbReference>
<dbReference type="AlphaFoldDB" id="A0A2T9YCB3"/>
<gene>
    <name evidence="2" type="ORF">BB561_005094</name>
</gene>
<evidence type="ECO:0000313" key="2">
    <source>
        <dbReference type="EMBL" id="PVU89976.1"/>
    </source>
</evidence>
<evidence type="ECO:0000256" key="1">
    <source>
        <dbReference type="SAM" id="MobiDB-lite"/>
    </source>
</evidence>
<comment type="caution">
    <text evidence="2">The sequence shown here is derived from an EMBL/GenBank/DDBJ whole genome shotgun (WGS) entry which is preliminary data.</text>
</comment>
<feature type="region of interest" description="Disordered" evidence="1">
    <location>
        <begin position="289"/>
        <end position="314"/>
    </location>
</feature>
<accession>A0A2T9YCB3</accession>
<sequence>MSIAPSYRLIDIFISNITMYDLAGSQEKLEDFHVTARIPVTDLTVYPEYIEALPCIEEDFFRSLLTVKKRKNALYFCPKTSSMNYIPPPLNDSASSAVKKTDSALYGIQFHSAGNKAYILLPLFSDIAATVTQVRLDNVHKGMGLPETGSQKAESLALLEAPAEFGPKGCGQQHHQNRQLNFCGRGRGRGRSLIRDPVRLFNKRAPNYIQIGVGKAHRQPMGLEHSGKGVQYSIHEPSPNHKPGTGKKKFYEHQLTFFFTDDMSAQNSDANAPEYWNAIYGPTADVTSVAEKKKTDQGNQQSLDNGGDIPPVEASYIGSTTAKAGILQPTLYNSQEDWQPSTRLRLAETQYSRRRAELQD</sequence>
<dbReference type="OrthoDB" id="5545891at2759"/>
<keyword evidence="3" id="KW-1185">Reference proteome</keyword>
<protein>
    <submittedName>
        <fullName evidence="2">Uncharacterized protein</fullName>
    </submittedName>
</protein>
<organism evidence="2 3">
    <name type="scientific">Smittium simulii</name>
    <dbReference type="NCBI Taxonomy" id="133385"/>
    <lineage>
        <taxon>Eukaryota</taxon>
        <taxon>Fungi</taxon>
        <taxon>Fungi incertae sedis</taxon>
        <taxon>Zoopagomycota</taxon>
        <taxon>Kickxellomycotina</taxon>
        <taxon>Harpellomycetes</taxon>
        <taxon>Harpellales</taxon>
        <taxon>Legeriomycetaceae</taxon>
        <taxon>Smittium</taxon>
    </lineage>
</organism>
<dbReference type="Proteomes" id="UP000245383">
    <property type="component" value="Unassembled WGS sequence"/>
</dbReference>
<evidence type="ECO:0000313" key="3">
    <source>
        <dbReference type="Proteomes" id="UP000245383"/>
    </source>
</evidence>
<proteinExistence type="predicted"/>